<dbReference type="GO" id="GO:0003735">
    <property type="term" value="F:structural constituent of ribosome"/>
    <property type="evidence" value="ECO:0007669"/>
    <property type="project" value="InterPro"/>
</dbReference>
<dbReference type="PIRSF" id="PIRSF002129">
    <property type="entry name" value="Ribosom_S6_euk"/>
    <property type="match status" value="1"/>
</dbReference>
<evidence type="ECO:0000256" key="4">
    <source>
        <dbReference type="PIRNR" id="PIRNR002129"/>
    </source>
</evidence>
<proteinExistence type="inferred from homology"/>
<name>A0A0A9WJV9_LYGHE</name>
<dbReference type="AlphaFoldDB" id="A0A0A9WJV9"/>
<reference evidence="5" key="1">
    <citation type="journal article" date="2014" name="PLoS ONE">
        <title>Transcriptome-Based Identification of ABC Transporters in the Western Tarnished Plant Bug Lygus hesperus.</title>
        <authorList>
            <person name="Hull J.J."/>
            <person name="Chaney K."/>
            <person name="Geib S.M."/>
            <person name="Fabrick J.A."/>
            <person name="Brent C.S."/>
            <person name="Walsh D."/>
            <person name="Lavine L.C."/>
        </authorList>
    </citation>
    <scope>NUCLEOTIDE SEQUENCE</scope>
</reference>
<dbReference type="PANTHER" id="PTHR11502">
    <property type="entry name" value="40S RIBOSOMAL PROTEIN S6"/>
    <property type="match status" value="1"/>
</dbReference>
<dbReference type="Gene3D" id="1.20.5.2650">
    <property type="match status" value="1"/>
</dbReference>
<protein>
    <recommendedName>
        <fullName evidence="4">40S ribosomal protein S6</fullName>
    </recommendedName>
</protein>
<dbReference type="PROSITE" id="PS00578">
    <property type="entry name" value="RIBOSOMAL_S6E"/>
    <property type="match status" value="1"/>
</dbReference>
<keyword evidence="2 4" id="KW-0689">Ribosomal protein</keyword>
<dbReference type="GO" id="GO:0006412">
    <property type="term" value="P:translation"/>
    <property type="evidence" value="ECO:0007669"/>
    <property type="project" value="InterPro"/>
</dbReference>
<dbReference type="GO" id="GO:1990904">
    <property type="term" value="C:ribonucleoprotein complex"/>
    <property type="evidence" value="ECO:0007669"/>
    <property type="project" value="UniProtKB-KW"/>
</dbReference>
<organism evidence="5">
    <name type="scientific">Lygus hesperus</name>
    <name type="common">Western plant bug</name>
    <dbReference type="NCBI Taxonomy" id="30085"/>
    <lineage>
        <taxon>Eukaryota</taxon>
        <taxon>Metazoa</taxon>
        <taxon>Ecdysozoa</taxon>
        <taxon>Arthropoda</taxon>
        <taxon>Hexapoda</taxon>
        <taxon>Insecta</taxon>
        <taxon>Pterygota</taxon>
        <taxon>Neoptera</taxon>
        <taxon>Paraneoptera</taxon>
        <taxon>Hemiptera</taxon>
        <taxon>Heteroptera</taxon>
        <taxon>Panheteroptera</taxon>
        <taxon>Cimicomorpha</taxon>
        <taxon>Miridae</taxon>
        <taxon>Mirini</taxon>
        <taxon>Lygus</taxon>
    </lineage>
</organism>
<dbReference type="InterPro" id="IPR001377">
    <property type="entry name" value="Ribosomal_eS6"/>
</dbReference>
<dbReference type="Pfam" id="PF01092">
    <property type="entry name" value="Ribosomal_S6e"/>
    <property type="match status" value="1"/>
</dbReference>
<reference evidence="5" key="2">
    <citation type="submission" date="2014-07" db="EMBL/GenBank/DDBJ databases">
        <authorList>
            <person name="Hull J."/>
        </authorList>
    </citation>
    <scope>NUCLEOTIDE SEQUENCE</scope>
</reference>
<dbReference type="InterPro" id="IPR018282">
    <property type="entry name" value="Ribosomal_eS6_CS"/>
</dbReference>
<evidence type="ECO:0000313" key="5">
    <source>
        <dbReference type="EMBL" id="JAG07691.1"/>
    </source>
</evidence>
<evidence type="ECO:0000256" key="2">
    <source>
        <dbReference type="ARBA" id="ARBA00022980"/>
    </source>
</evidence>
<gene>
    <name evidence="5" type="primary">Rps6</name>
    <name evidence="5" type="ORF">CM83_98752</name>
</gene>
<keyword evidence="3 4" id="KW-0687">Ribonucleoprotein</keyword>
<evidence type="ECO:0000256" key="3">
    <source>
        <dbReference type="ARBA" id="ARBA00023274"/>
    </source>
</evidence>
<dbReference type="SMART" id="SM01405">
    <property type="entry name" value="Ribosomal_S6e"/>
    <property type="match status" value="1"/>
</dbReference>
<dbReference type="InterPro" id="IPR014401">
    <property type="entry name" value="Ribosomal_eS6-like"/>
</dbReference>
<comment type="similarity">
    <text evidence="1 4">Belongs to the eukaryotic ribosomal protein eS6 family.</text>
</comment>
<accession>A0A0A9WJV9</accession>
<sequence length="206" mass="23528">MSKNKQTQLNIAYPVGGTQKMITIGDENVLRAFIDKRMAQEVDADILGPEWSGYVFKITGGNDREGFPMKQGVLTPGRVRLLLGKNSSCYRQRKRGERKRKSVRGCIVSHNLSVINVAIVKKGDNDIAGLTDTSIPRRLGPKRASKIRRMFDLKPEDDVRKFVIRRKIEREGKRPTYKAPKIQRLVTPRRIQRKKARKAMMVKRAA</sequence>
<dbReference type="EMBL" id="GBHO01035913">
    <property type="protein sequence ID" value="JAG07691.1"/>
    <property type="molecule type" value="Transcribed_RNA"/>
</dbReference>
<evidence type="ECO:0000256" key="1">
    <source>
        <dbReference type="ARBA" id="ARBA00009312"/>
    </source>
</evidence>
<dbReference type="GO" id="GO:0005840">
    <property type="term" value="C:ribosome"/>
    <property type="evidence" value="ECO:0007669"/>
    <property type="project" value="UniProtKB-KW"/>
</dbReference>